<evidence type="ECO:0000313" key="5">
    <source>
        <dbReference type="EMBL" id="NWI56184.1"/>
    </source>
</evidence>
<dbReference type="InterPro" id="IPR039801">
    <property type="entry name" value="EPS8-like"/>
</dbReference>
<evidence type="ECO:0000256" key="3">
    <source>
        <dbReference type="SAM" id="MobiDB-lite"/>
    </source>
</evidence>
<dbReference type="GO" id="GO:0007266">
    <property type="term" value="P:Rho protein signal transduction"/>
    <property type="evidence" value="ECO:0007669"/>
    <property type="project" value="TreeGrafter"/>
</dbReference>
<evidence type="ECO:0000256" key="2">
    <source>
        <dbReference type="PROSITE-ProRule" id="PRU00192"/>
    </source>
</evidence>
<feature type="domain" description="SH3" evidence="4">
    <location>
        <begin position="89"/>
        <end position="118"/>
    </location>
</feature>
<dbReference type="Pfam" id="PF00018">
    <property type="entry name" value="SH3_1"/>
    <property type="match status" value="1"/>
</dbReference>
<dbReference type="GO" id="GO:0035023">
    <property type="term" value="P:regulation of Rho protein signal transduction"/>
    <property type="evidence" value="ECO:0007669"/>
    <property type="project" value="TreeGrafter"/>
</dbReference>
<dbReference type="GO" id="GO:1900029">
    <property type="term" value="P:positive regulation of ruffle assembly"/>
    <property type="evidence" value="ECO:0007669"/>
    <property type="project" value="TreeGrafter"/>
</dbReference>
<keyword evidence="1 2" id="KW-0728">SH3 domain</keyword>
<sequence length="118" mass="12892">DDDYGTWKSLGTAWNKSRAEYPNSAQVPPYTPVFSDGWLPPPMQQEGHGGFQDPPPPASVFSASSRPLSPSSPPVTGWRDNPRPAPPLAAQGLFRALYDFQARNSQELSVRKGDVLQV</sequence>
<dbReference type="GO" id="GO:0003779">
    <property type="term" value="F:actin binding"/>
    <property type="evidence" value="ECO:0007669"/>
    <property type="project" value="TreeGrafter"/>
</dbReference>
<feature type="region of interest" description="Disordered" evidence="3">
    <location>
        <begin position="32"/>
        <end position="88"/>
    </location>
</feature>
<keyword evidence="6" id="KW-1185">Reference proteome</keyword>
<dbReference type="GO" id="GO:0031982">
    <property type="term" value="C:vesicle"/>
    <property type="evidence" value="ECO:0007669"/>
    <property type="project" value="TreeGrafter"/>
</dbReference>
<dbReference type="InterPro" id="IPR036028">
    <property type="entry name" value="SH3-like_dom_sf"/>
</dbReference>
<dbReference type="PROSITE" id="PS50002">
    <property type="entry name" value="SH3"/>
    <property type="match status" value="1"/>
</dbReference>
<dbReference type="SUPFAM" id="SSF50044">
    <property type="entry name" value="SH3-domain"/>
    <property type="match status" value="1"/>
</dbReference>
<feature type="non-terminal residue" evidence="5">
    <location>
        <position position="1"/>
    </location>
</feature>
<feature type="compositionally biased region" description="Low complexity" evidence="3">
    <location>
        <begin position="59"/>
        <end position="69"/>
    </location>
</feature>
<name>A0A851CJ01_CALVR</name>
<feature type="non-terminal residue" evidence="5">
    <location>
        <position position="118"/>
    </location>
</feature>
<dbReference type="AlphaFoldDB" id="A0A851CJ01"/>
<dbReference type="PANTHER" id="PTHR12287:SF22">
    <property type="entry name" value="EPIDERMAL GROWTH FACTOR RECEPTOR KINASE SUBSTRATE 8-LIKE PROTEIN 3"/>
    <property type="match status" value="1"/>
</dbReference>
<dbReference type="EMBL" id="WEIV01018471">
    <property type="protein sequence ID" value="NWI56184.1"/>
    <property type="molecule type" value="Genomic_DNA"/>
</dbReference>
<evidence type="ECO:0000259" key="4">
    <source>
        <dbReference type="PROSITE" id="PS50002"/>
    </source>
</evidence>
<dbReference type="GO" id="GO:0032587">
    <property type="term" value="C:ruffle membrane"/>
    <property type="evidence" value="ECO:0007669"/>
    <property type="project" value="TreeGrafter"/>
</dbReference>
<dbReference type="InterPro" id="IPR001452">
    <property type="entry name" value="SH3_domain"/>
</dbReference>
<organism evidence="5 6">
    <name type="scientific">Calyptomena viridis</name>
    <name type="common">Lesser green broadbill</name>
    <dbReference type="NCBI Taxonomy" id="135972"/>
    <lineage>
        <taxon>Eukaryota</taxon>
        <taxon>Metazoa</taxon>
        <taxon>Chordata</taxon>
        <taxon>Craniata</taxon>
        <taxon>Vertebrata</taxon>
        <taxon>Euteleostomi</taxon>
        <taxon>Archelosauria</taxon>
        <taxon>Archosauria</taxon>
        <taxon>Dinosauria</taxon>
        <taxon>Saurischia</taxon>
        <taxon>Theropoda</taxon>
        <taxon>Coelurosauria</taxon>
        <taxon>Aves</taxon>
        <taxon>Neognathae</taxon>
        <taxon>Neoaves</taxon>
        <taxon>Telluraves</taxon>
        <taxon>Australaves</taxon>
        <taxon>Passeriformes</taxon>
        <taxon>Eurylaimidae</taxon>
        <taxon>Calyptomena</taxon>
    </lineage>
</organism>
<evidence type="ECO:0000256" key="1">
    <source>
        <dbReference type="ARBA" id="ARBA00022443"/>
    </source>
</evidence>
<protein>
    <submittedName>
        <fullName evidence="5">ES8L2 protein</fullName>
    </submittedName>
</protein>
<gene>
    <name evidence="5" type="primary">Eps8l2_0</name>
    <name evidence="5" type="ORF">CALVIR_R14272</name>
</gene>
<reference evidence="5" key="1">
    <citation type="submission" date="2019-10" db="EMBL/GenBank/DDBJ databases">
        <title>Bird 10,000 Genomes (B10K) Project - Family phase.</title>
        <authorList>
            <person name="Zhang G."/>
        </authorList>
    </citation>
    <scope>NUCLEOTIDE SEQUENCE</scope>
    <source>
        <strain evidence="5">B10K-DU-002-55</strain>
        <tissue evidence="5">Muscle</tissue>
    </source>
</reference>
<comment type="caution">
    <text evidence="5">The sequence shown here is derived from an EMBL/GenBank/DDBJ whole genome shotgun (WGS) entry which is preliminary data.</text>
</comment>
<accession>A0A851CJ01</accession>
<dbReference type="Proteomes" id="UP000642973">
    <property type="component" value="Unassembled WGS sequence"/>
</dbReference>
<dbReference type="PANTHER" id="PTHR12287">
    <property type="entry name" value="EPIDERMAL GROWTH FACTOR RECEPTOR KINASE SUBSTRATE EPS8-RELATED PROTEIN"/>
    <property type="match status" value="1"/>
</dbReference>
<proteinExistence type="predicted"/>
<evidence type="ECO:0000313" key="6">
    <source>
        <dbReference type="Proteomes" id="UP000642973"/>
    </source>
</evidence>
<dbReference type="Gene3D" id="2.30.30.40">
    <property type="entry name" value="SH3 Domains"/>
    <property type="match status" value="1"/>
</dbReference>